<evidence type="ECO:0000313" key="1">
    <source>
        <dbReference type="EMBL" id="MBX41396.1"/>
    </source>
</evidence>
<dbReference type="EMBL" id="GGEC01060912">
    <property type="protein sequence ID" value="MBX41396.1"/>
    <property type="molecule type" value="Transcribed_RNA"/>
</dbReference>
<reference evidence="1" key="1">
    <citation type="submission" date="2018-02" db="EMBL/GenBank/DDBJ databases">
        <title>Rhizophora mucronata_Transcriptome.</title>
        <authorList>
            <person name="Meera S.P."/>
            <person name="Sreeshan A."/>
            <person name="Augustine A."/>
        </authorList>
    </citation>
    <scope>NUCLEOTIDE SEQUENCE</scope>
    <source>
        <tissue evidence="1">Leaf</tissue>
    </source>
</reference>
<protein>
    <submittedName>
        <fullName evidence="1">Uncharacterized protein</fullName>
    </submittedName>
</protein>
<sequence>MKKWKNKSKVGIRKFVKKTAYMIELSINIFRGSLSCLNLAYKFRKSFVPKIGKFEEKPFEVLEYIS</sequence>
<name>A0A2P2NFX3_RHIMU</name>
<dbReference type="AlphaFoldDB" id="A0A2P2NFX3"/>
<organism evidence="1">
    <name type="scientific">Rhizophora mucronata</name>
    <name type="common">Asiatic mangrove</name>
    <dbReference type="NCBI Taxonomy" id="61149"/>
    <lineage>
        <taxon>Eukaryota</taxon>
        <taxon>Viridiplantae</taxon>
        <taxon>Streptophyta</taxon>
        <taxon>Embryophyta</taxon>
        <taxon>Tracheophyta</taxon>
        <taxon>Spermatophyta</taxon>
        <taxon>Magnoliopsida</taxon>
        <taxon>eudicotyledons</taxon>
        <taxon>Gunneridae</taxon>
        <taxon>Pentapetalae</taxon>
        <taxon>rosids</taxon>
        <taxon>fabids</taxon>
        <taxon>Malpighiales</taxon>
        <taxon>Rhizophoraceae</taxon>
        <taxon>Rhizophora</taxon>
    </lineage>
</organism>
<proteinExistence type="predicted"/>
<accession>A0A2P2NFX3</accession>